<sequence length="213" mass="23038">MMSRARKRLSAEERRTRILAAAVSAFARDGYDGTTMDGIAAGAEITKPVLYDHFPSKQALFLAVLEAIRDSLIARGKTIALDRGSPEQKFRRSVDAFLEFVEQSPDAARVLLTVPVGDPIASGLSREVQAGASAGIAALLAEFMPDQAPWRLESATAFLKEGLHAVAVWWLDHPGPSREEIADVVLDVAWLGLRTRAGADGETTGRGSIDRKR</sequence>
<feature type="DNA-binding region" description="H-T-H motif" evidence="4">
    <location>
        <begin position="35"/>
        <end position="54"/>
    </location>
</feature>
<dbReference type="InterPro" id="IPR009057">
    <property type="entry name" value="Homeodomain-like_sf"/>
</dbReference>
<dbReference type="Pfam" id="PF00440">
    <property type="entry name" value="TetR_N"/>
    <property type="match status" value="1"/>
</dbReference>
<gene>
    <name evidence="6" type="ORF">KL86PLE_40178</name>
</gene>
<dbReference type="InterPro" id="IPR023772">
    <property type="entry name" value="DNA-bd_HTH_TetR-type_CS"/>
</dbReference>
<dbReference type="RefSeq" id="WP_288196570.1">
    <property type="nucleotide sequence ID" value="NZ_LT608334.1"/>
</dbReference>
<protein>
    <submittedName>
        <fullName evidence="6">Putative Regulatory protein TetR</fullName>
    </submittedName>
</protein>
<dbReference type="GO" id="GO:0003700">
    <property type="term" value="F:DNA-binding transcription factor activity"/>
    <property type="evidence" value="ECO:0007669"/>
    <property type="project" value="TreeGrafter"/>
</dbReference>
<dbReference type="InterPro" id="IPR036271">
    <property type="entry name" value="Tet_transcr_reg_TetR-rel_C_sf"/>
</dbReference>
<evidence type="ECO:0000256" key="3">
    <source>
        <dbReference type="ARBA" id="ARBA00023163"/>
    </source>
</evidence>
<evidence type="ECO:0000313" key="6">
    <source>
        <dbReference type="EMBL" id="SCM76373.1"/>
    </source>
</evidence>
<dbReference type="PRINTS" id="PR00455">
    <property type="entry name" value="HTHTETR"/>
</dbReference>
<dbReference type="Gene3D" id="1.10.357.10">
    <property type="entry name" value="Tetracycline Repressor, domain 2"/>
    <property type="match status" value="1"/>
</dbReference>
<dbReference type="FunFam" id="1.10.10.60:FF:000141">
    <property type="entry name" value="TetR family transcriptional regulator"/>
    <property type="match status" value="1"/>
</dbReference>
<dbReference type="InterPro" id="IPR001647">
    <property type="entry name" value="HTH_TetR"/>
</dbReference>
<keyword evidence="2 4" id="KW-0238">DNA-binding</keyword>
<dbReference type="PROSITE" id="PS50977">
    <property type="entry name" value="HTH_TETR_2"/>
    <property type="match status" value="1"/>
</dbReference>
<keyword evidence="1" id="KW-0805">Transcription regulation</keyword>
<dbReference type="SUPFAM" id="SSF46689">
    <property type="entry name" value="Homeodomain-like"/>
    <property type="match status" value="1"/>
</dbReference>
<evidence type="ECO:0000256" key="4">
    <source>
        <dbReference type="PROSITE-ProRule" id="PRU00335"/>
    </source>
</evidence>
<evidence type="ECO:0000259" key="5">
    <source>
        <dbReference type="PROSITE" id="PS50977"/>
    </source>
</evidence>
<reference evidence="6" key="1">
    <citation type="submission" date="2016-08" db="EMBL/GenBank/DDBJ databases">
        <authorList>
            <person name="Seilhamer J.J."/>
        </authorList>
    </citation>
    <scope>NUCLEOTIDE SEQUENCE</scope>
    <source>
        <strain evidence="6">86</strain>
    </source>
</reference>
<evidence type="ECO:0000256" key="1">
    <source>
        <dbReference type="ARBA" id="ARBA00023015"/>
    </source>
</evidence>
<dbReference type="EMBL" id="FMJD01000008">
    <property type="protein sequence ID" value="SCM76373.1"/>
    <property type="molecule type" value="Genomic_DNA"/>
</dbReference>
<dbReference type="AlphaFoldDB" id="A0A212LFN0"/>
<organism evidence="6">
    <name type="scientific">uncultured Pleomorphomonas sp</name>
    <dbReference type="NCBI Taxonomy" id="442121"/>
    <lineage>
        <taxon>Bacteria</taxon>
        <taxon>Pseudomonadati</taxon>
        <taxon>Pseudomonadota</taxon>
        <taxon>Alphaproteobacteria</taxon>
        <taxon>Hyphomicrobiales</taxon>
        <taxon>Pleomorphomonadaceae</taxon>
        <taxon>Pleomorphomonas</taxon>
        <taxon>environmental samples</taxon>
    </lineage>
</organism>
<dbReference type="GO" id="GO:0000976">
    <property type="term" value="F:transcription cis-regulatory region binding"/>
    <property type="evidence" value="ECO:0007669"/>
    <property type="project" value="TreeGrafter"/>
</dbReference>
<feature type="domain" description="HTH tetR-type" evidence="5">
    <location>
        <begin position="12"/>
        <end position="72"/>
    </location>
</feature>
<accession>A0A212LFN0</accession>
<dbReference type="PROSITE" id="PS01081">
    <property type="entry name" value="HTH_TETR_1"/>
    <property type="match status" value="1"/>
</dbReference>
<evidence type="ECO:0000256" key="2">
    <source>
        <dbReference type="ARBA" id="ARBA00023125"/>
    </source>
</evidence>
<name>A0A212LFN0_9HYPH</name>
<proteinExistence type="predicted"/>
<keyword evidence="3" id="KW-0804">Transcription</keyword>
<dbReference type="PANTHER" id="PTHR30055">
    <property type="entry name" value="HTH-TYPE TRANSCRIPTIONAL REGULATOR RUTR"/>
    <property type="match status" value="1"/>
</dbReference>
<dbReference type="SUPFAM" id="SSF48498">
    <property type="entry name" value="Tetracyclin repressor-like, C-terminal domain"/>
    <property type="match status" value="1"/>
</dbReference>
<dbReference type="InterPro" id="IPR050109">
    <property type="entry name" value="HTH-type_TetR-like_transc_reg"/>
</dbReference>
<dbReference type="PANTHER" id="PTHR30055:SF226">
    <property type="entry name" value="HTH-TYPE TRANSCRIPTIONAL REGULATOR PKSA"/>
    <property type="match status" value="1"/>
</dbReference>